<dbReference type="Proteomes" id="UP001424459">
    <property type="component" value="Unassembled WGS sequence"/>
</dbReference>
<dbReference type="Gene3D" id="1.20.120.20">
    <property type="entry name" value="Apolipoprotein"/>
    <property type="match status" value="1"/>
</dbReference>
<organism evidence="2 3">
    <name type="scientific">Sphingomonas rosea</name>
    <dbReference type="NCBI Taxonomy" id="335605"/>
    <lineage>
        <taxon>Bacteria</taxon>
        <taxon>Pseudomonadati</taxon>
        <taxon>Pseudomonadota</taxon>
        <taxon>Alphaproteobacteria</taxon>
        <taxon>Sphingomonadales</taxon>
        <taxon>Sphingomonadaceae</taxon>
        <taxon>Sphingomonas</taxon>
    </lineage>
</organism>
<reference evidence="3" key="1">
    <citation type="journal article" date="2019" name="Int. J. Syst. Evol. Microbiol.">
        <title>The Global Catalogue of Microorganisms (GCM) 10K type strain sequencing project: providing services to taxonomists for standard genome sequencing and annotation.</title>
        <authorList>
            <consortium name="The Broad Institute Genomics Platform"/>
            <consortium name="The Broad Institute Genome Sequencing Center for Infectious Disease"/>
            <person name="Wu L."/>
            <person name="Ma J."/>
        </authorList>
    </citation>
    <scope>NUCLEOTIDE SEQUENCE [LARGE SCALE GENOMIC DNA]</scope>
    <source>
        <strain evidence="3">JCM 17564</strain>
    </source>
</reference>
<comment type="caution">
    <text evidence="2">The sequence shown here is derived from an EMBL/GenBank/DDBJ whole genome shotgun (WGS) entry which is preliminary data.</text>
</comment>
<name>A0ABP7UA74_9SPHN</name>
<feature type="region of interest" description="Disordered" evidence="1">
    <location>
        <begin position="65"/>
        <end position="107"/>
    </location>
</feature>
<accession>A0ABP7UA74</accession>
<gene>
    <name evidence="2" type="ORF">GCM10022281_19620</name>
</gene>
<evidence type="ECO:0008006" key="4">
    <source>
        <dbReference type="Google" id="ProtNLM"/>
    </source>
</evidence>
<evidence type="ECO:0000313" key="3">
    <source>
        <dbReference type="Proteomes" id="UP001424459"/>
    </source>
</evidence>
<keyword evidence="3" id="KW-1185">Reference proteome</keyword>
<protein>
    <recommendedName>
        <fullName evidence="4">Lipoprotein</fullName>
    </recommendedName>
</protein>
<dbReference type="EMBL" id="BAABBR010000001">
    <property type="protein sequence ID" value="GAA4038857.1"/>
    <property type="molecule type" value="Genomic_DNA"/>
</dbReference>
<sequence>MNRALLLAVLPLGLAACNVERDAGNDTTSVSVNEAKVDRTLDKAGDAIKGVANDVKDAARDAKPGLEKAANDAGDTLKQAGDKIENGADRAATDVRRETNEATANRQ</sequence>
<feature type="compositionally biased region" description="Basic and acidic residues" evidence="1">
    <location>
        <begin position="80"/>
        <end position="100"/>
    </location>
</feature>
<evidence type="ECO:0000313" key="2">
    <source>
        <dbReference type="EMBL" id="GAA4038857.1"/>
    </source>
</evidence>
<dbReference type="PROSITE" id="PS51257">
    <property type="entry name" value="PROKAR_LIPOPROTEIN"/>
    <property type="match status" value="1"/>
</dbReference>
<evidence type="ECO:0000256" key="1">
    <source>
        <dbReference type="SAM" id="MobiDB-lite"/>
    </source>
</evidence>
<proteinExistence type="predicted"/>
<dbReference type="RefSeq" id="WP_344696899.1">
    <property type="nucleotide sequence ID" value="NZ_BAABBR010000001.1"/>
</dbReference>